<dbReference type="AlphaFoldDB" id="A0A2H0R5U8"/>
<evidence type="ECO:0000256" key="1">
    <source>
        <dbReference type="SAM" id="MobiDB-lite"/>
    </source>
</evidence>
<feature type="region of interest" description="Disordered" evidence="1">
    <location>
        <begin position="1"/>
        <end position="22"/>
    </location>
</feature>
<reference evidence="2 3" key="1">
    <citation type="submission" date="2017-09" db="EMBL/GenBank/DDBJ databases">
        <title>Depth-based differentiation of microbial function through sediment-hosted aquifers and enrichment of novel symbionts in the deep terrestrial subsurface.</title>
        <authorList>
            <person name="Probst A.J."/>
            <person name="Ladd B."/>
            <person name="Jarett J.K."/>
            <person name="Geller-Mcgrath D.E."/>
            <person name="Sieber C.M."/>
            <person name="Emerson J.B."/>
            <person name="Anantharaman K."/>
            <person name="Thomas B.C."/>
            <person name="Malmstrom R."/>
            <person name="Stieglmeier M."/>
            <person name="Klingl A."/>
            <person name="Woyke T."/>
            <person name="Ryan C.M."/>
            <person name="Banfield J.F."/>
        </authorList>
    </citation>
    <scope>NUCLEOTIDE SEQUENCE [LARGE SCALE GENOMIC DNA]</scope>
    <source>
        <strain evidence="2">CG10_big_fil_rev_8_21_14_0_10_37_15</strain>
    </source>
</reference>
<evidence type="ECO:0000313" key="2">
    <source>
        <dbReference type="EMBL" id="PIR41899.1"/>
    </source>
</evidence>
<accession>A0A2H0R5U8</accession>
<organism evidence="2 3">
    <name type="scientific">Candidatus Yanofskybacteria bacterium CG10_big_fil_rev_8_21_14_0_10_37_15</name>
    <dbReference type="NCBI Taxonomy" id="1975097"/>
    <lineage>
        <taxon>Bacteria</taxon>
        <taxon>Candidatus Yanofskyibacteriota</taxon>
    </lineage>
</organism>
<comment type="caution">
    <text evidence="2">The sequence shown here is derived from an EMBL/GenBank/DDBJ whole genome shotgun (WGS) entry which is preliminary data.</text>
</comment>
<evidence type="ECO:0000313" key="3">
    <source>
        <dbReference type="Proteomes" id="UP000230208"/>
    </source>
</evidence>
<protein>
    <submittedName>
        <fullName evidence="2">Uncharacterized protein</fullName>
    </submittedName>
</protein>
<dbReference type="Proteomes" id="UP000230208">
    <property type="component" value="Unassembled WGS sequence"/>
</dbReference>
<name>A0A2H0R5U8_9BACT</name>
<proteinExistence type="predicted"/>
<sequence length="376" mass="43763">MKSKTFEKQSENILNREDSAEQKEQRIFDAEYLKEVLTGKTEEIEDSLKSFEVKIENLAKKNPEKADKLRRVLEIIWKRFLFGFKTAGLLFLIGTANYEKTRYDVAEELDSDKNIRYIHEDDETTNILEFLSGRAELNRKIRFKFAKPMILKHLDWAKVKYSEELKNAEEEDLFKSIFRRTMEKSEPNRRRVFLDKFINSKEDWLDAFVPIKIDRADSIYNALWKVERLSGNPKIRWLDADEGILKSIALNMGGVAYFQPFTNTVYLSFPDRNLASPAYSSEPFVSESVNNFVMESSHAKQFNEKPIGTFAAKVFDSVNFIINVIKRGNLSGAYSLQYEEPGSVEHEAHSVIEPELRESFYEEMKSNSVSKTGERD</sequence>
<dbReference type="EMBL" id="PCXP01000019">
    <property type="protein sequence ID" value="PIR41899.1"/>
    <property type="molecule type" value="Genomic_DNA"/>
</dbReference>
<gene>
    <name evidence="2" type="ORF">COV30_01765</name>
</gene>